<name>A0A0E9Y2C2_ANGAN</name>
<dbReference type="AlphaFoldDB" id="A0A0E9Y2C2"/>
<protein>
    <submittedName>
        <fullName evidence="1">Uncharacterized protein</fullName>
    </submittedName>
</protein>
<evidence type="ECO:0000313" key="1">
    <source>
        <dbReference type="EMBL" id="JAI08316.1"/>
    </source>
</evidence>
<reference evidence="1" key="1">
    <citation type="submission" date="2014-11" db="EMBL/GenBank/DDBJ databases">
        <authorList>
            <person name="Amaro Gonzalez C."/>
        </authorList>
    </citation>
    <scope>NUCLEOTIDE SEQUENCE</scope>
</reference>
<accession>A0A0E9Y2C2</accession>
<reference evidence="1" key="2">
    <citation type="journal article" date="2015" name="Fish Shellfish Immunol.">
        <title>Early steps in the European eel (Anguilla anguilla)-Vibrio vulnificus interaction in the gills: Role of the RtxA13 toxin.</title>
        <authorList>
            <person name="Callol A."/>
            <person name="Pajuelo D."/>
            <person name="Ebbesson L."/>
            <person name="Teles M."/>
            <person name="MacKenzie S."/>
            <person name="Amaro C."/>
        </authorList>
    </citation>
    <scope>NUCLEOTIDE SEQUENCE</scope>
</reference>
<proteinExistence type="predicted"/>
<sequence>MHRNGTQHSMSDCMQPSKRHICTVMGTVGSLTATVPDSPSSLEHSEAP</sequence>
<dbReference type="EMBL" id="GBXM01000262">
    <property type="protein sequence ID" value="JAI08316.1"/>
    <property type="molecule type" value="Transcribed_RNA"/>
</dbReference>
<organism evidence="1">
    <name type="scientific">Anguilla anguilla</name>
    <name type="common">European freshwater eel</name>
    <name type="synonym">Muraena anguilla</name>
    <dbReference type="NCBI Taxonomy" id="7936"/>
    <lineage>
        <taxon>Eukaryota</taxon>
        <taxon>Metazoa</taxon>
        <taxon>Chordata</taxon>
        <taxon>Craniata</taxon>
        <taxon>Vertebrata</taxon>
        <taxon>Euteleostomi</taxon>
        <taxon>Actinopterygii</taxon>
        <taxon>Neopterygii</taxon>
        <taxon>Teleostei</taxon>
        <taxon>Anguilliformes</taxon>
        <taxon>Anguillidae</taxon>
        <taxon>Anguilla</taxon>
    </lineage>
</organism>